<dbReference type="EMBL" id="BTGU01000032">
    <property type="protein sequence ID" value="GMN49713.1"/>
    <property type="molecule type" value="Genomic_DNA"/>
</dbReference>
<keyword evidence="7 22" id="KW-0732">Signal</keyword>
<dbReference type="Pfam" id="PF11883">
    <property type="entry name" value="DUF3403"/>
    <property type="match status" value="1"/>
</dbReference>
<keyword evidence="16" id="KW-0325">Glycoprotein</keyword>
<dbReference type="InterPro" id="IPR001245">
    <property type="entry name" value="Ser-Thr/Tyr_kinase_cat_dom"/>
</dbReference>
<evidence type="ECO:0000256" key="5">
    <source>
        <dbReference type="ARBA" id="ARBA00022679"/>
    </source>
</evidence>
<dbReference type="InterPro" id="IPR000742">
    <property type="entry name" value="EGF"/>
</dbReference>
<comment type="catalytic activity">
    <reaction evidence="18 19">
        <text>L-seryl-[protein] + ATP = O-phospho-L-seryl-[protein] + ADP + H(+)</text>
        <dbReference type="Rhea" id="RHEA:17989"/>
        <dbReference type="Rhea" id="RHEA-COMP:9863"/>
        <dbReference type="Rhea" id="RHEA-COMP:11604"/>
        <dbReference type="ChEBI" id="CHEBI:15378"/>
        <dbReference type="ChEBI" id="CHEBI:29999"/>
        <dbReference type="ChEBI" id="CHEBI:30616"/>
        <dbReference type="ChEBI" id="CHEBI:83421"/>
        <dbReference type="ChEBI" id="CHEBI:456216"/>
        <dbReference type="EC" id="2.7.11.1"/>
    </reaction>
</comment>
<dbReference type="PANTHER" id="PTHR27002:SF1095">
    <property type="entry name" value="G-TYPE LECTIN S-RECEPTOR-LIKE SERINE_THREONINE-PROTEIN KINASE RKS1"/>
    <property type="match status" value="1"/>
</dbReference>
<evidence type="ECO:0000259" key="24">
    <source>
        <dbReference type="PROSITE" id="PS50026"/>
    </source>
</evidence>
<keyword evidence="4 20" id="KW-0245">EGF-like domain</keyword>
<evidence type="ECO:0000256" key="9">
    <source>
        <dbReference type="ARBA" id="ARBA00022741"/>
    </source>
</evidence>
<feature type="chain" id="PRO_5041643824" description="Receptor-like serine/threonine-protein kinase" evidence="22">
    <location>
        <begin position="23"/>
        <end position="794"/>
    </location>
</feature>
<dbReference type="EC" id="2.7.11.1" evidence="19"/>
<dbReference type="Gene3D" id="1.10.510.10">
    <property type="entry name" value="Transferase(Phosphotransferase) domain 1"/>
    <property type="match status" value="1"/>
</dbReference>
<evidence type="ECO:0000256" key="8">
    <source>
        <dbReference type="ARBA" id="ARBA00022734"/>
    </source>
</evidence>
<feature type="domain" description="Bulb-type lectin" evidence="25">
    <location>
        <begin position="23"/>
        <end position="146"/>
    </location>
</feature>
<dbReference type="InterPro" id="IPR036426">
    <property type="entry name" value="Bulb-type_lectin_dom_sf"/>
</dbReference>
<feature type="signal peptide" evidence="22">
    <location>
        <begin position="1"/>
        <end position="22"/>
    </location>
</feature>
<comment type="caution">
    <text evidence="27">The sequence shown here is derived from an EMBL/GenBank/DDBJ whole genome shotgun (WGS) entry which is preliminary data.</text>
</comment>
<dbReference type="InterPro" id="IPR011009">
    <property type="entry name" value="Kinase-like_dom_sf"/>
</dbReference>
<dbReference type="GO" id="GO:0004674">
    <property type="term" value="F:protein serine/threonine kinase activity"/>
    <property type="evidence" value="ECO:0007669"/>
    <property type="project" value="UniProtKB-KW"/>
</dbReference>
<name>A0AA88A7V6_FICCA</name>
<evidence type="ECO:0000256" key="10">
    <source>
        <dbReference type="ARBA" id="ARBA00022777"/>
    </source>
</evidence>
<gene>
    <name evidence="27" type="ORF">TIFTF001_018879</name>
</gene>
<evidence type="ECO:0000259" key="25">
    <source>
        <dbReference type="PROSITE" id="PS50927"/>
    </source>
</evidence>
<dbReference type="PROSITE" id="PS00108">
    <property type="entry name" value="PROTEIN_KINASE_ST"/>
    <property type="match status" value="1"/>
</dbReference>
<dbReference type="SMART" id="SM00108">
    <property type="entry name" value="B_lectin"/>
    <property type="match status" value="1"/>
</dbReference>
<feature type="domain" description="Apple" evidence="26">
    <location>
        <begin position="341"/>
        <end position="422"/>
    </location>
</feature>
<dbReference type="InterPro" id="IPR003609">
    <property type="entry name" value="Pan_app"/>
</dbReference>
<dbReference type="SUPFAM" id="SSF51110">
    <property type="entry name" value="alpha-D-mannose-specific plant lectins"/>
    <property type="match status" value="1"/>
</dbReference>
<dbReference type="InterPro" id="IPR000719">
    <property type="entry name" value="Prot_kinase_dom"/>
</dbReference>
<comment type="subcellular location">
    <subcellularLocation>
        <location evidence="1">Cell membrane</location>
        <topology evidence="1">Single-pass type I membrane protein</topology>
    </subcellularLocation>
</comment>
<keyword evidence="5 19" id="KW-0808">Transferase</keyword>
<dbReference type="CDD" id="cd01098">
    <property type="entry name" value="PAN_AP_plant"/>
    <property type="match status" value="1"/>
</dbReference>
<evidence type="ECO:0000256" key="1">
    <source>
        <dbReference type="ARBA" id="ARBA00004251"/>
    </source>
</evidence>
<dbReference type="Pfam" id="PF00954">
    <property type="entry name" value="S_locus_glycop"/>
    <property type="match status" value="1"/>
</dbReference>
<dbReference type="SMART" id="SM00220">
    <property type="entry name" value="S_TKc"/>
    <property type="match status" value="1"/>
</dbReference>
<dbReference type="InterPro" id="IPR001480">
    <property type="entry name" value="Bulb-type_lectin_dom"/>
</dbReference>
<dbReference type="Gene3D" id="3.30.200.20">
    <property type="entry name" value="Phosphorylase Kinase, domain 1"/>
    <property type="match status" value="1"/>
</dbReference>
<keyword evidence="13" id="KW-0472">Membrane</keyword>
<dbReference type="PROSITE" id="PS50026">
    <property type="entry name" value="EGF_3"/>
    <property type="match status" value="1"/>
</dbReference>
<evidence type="ECO:0000313" key="28">
    <source>
        <dbReference type="Proteomes" id="UP001187192"/>
    </source>
</evidence>
<keyword evidence="28" id="KW-1185">Reference proteome</keyword>
<evidence type="ECO:0000256" key="6">
    <source>
        <dbReference type="ARBA" id="ARBA00022692"/>
    </source>
</evidence>
<dbReference type="CDD" id="cd14066">
    <property type="entry name" value="STKc_IRAK"/>
    <property type="match status" value="1"/>
</dbReference>
<evidence type="ECO:0000313" key="27">
    <source>
        <dbReference type="EMBL" id="GMN49713.1"/>
    </source>
</evidence>
<evidence type="ECO:0000256" key="7">
    <source>
        <dbReference type="ARBA" id="ARBA00022729"/>
    </source>
</evidence>
<dbReference type="PROSITE" id="PS00107">
    <property type="entry name" value="PROTEIN_KINASE_ATP"/>
    <property type="match status" value="1"/>
</dbReference>
<dbReference type="SUPFAM" id="SSF56112">
    <property type="entry name" value="Protein kinase-like (PK-like)"/>
    <property type="match status" value="1"/>
</dbReference>
<evidence type="ECO:0000256" key="14">
    <source>
        <dbReference type="ARBA" id="ARBA00023157"/>
    </source>
</evidence>
<dbReference type="InterPro" id="IPR000858">
    <property type="entry name" value="S_locus_glycoprot_dom"/>
</dbReference>
<evidence type="ECO:0000256" key="20">
    <source>
        <dbReference type="PROSITE-ProRule" id="PRU00076"/>
    </source>
</evidence>
<dbReference type="GO" id="GO:0030246">
    <property type="term" value="F:carbohydrate binding"/>
    <property type="evidence" value="ECO:0007669"/>
    <property type="project" value="UniProtKB-KW"/>
</dbReference>
<evidence type="ECO:0000256" key="18">
    <source>
        <dbReference type="ARBA" id="ARBA00048679"/>
    </source>
</evidence>
<dbReference type="InterPro" id="IPR024171">
    <property type="entry name" value="SRK-like_kinase"/>
</dbReference>
<evidence type="ECO:0000256" key="15">
    <source>
        <dbReference type="ARBA" id="ARBA00023170"/>
    </source>
</evidence>
<protein>
    <recommendedName>
        <fullName evidence="19">Receptor-like serine/threonine-protein kinase</fullName>
        <ecNumber evidence="19">2.7.11.1</ecNumber>
    </recommendedName>
</protein>
<keyword evidence="2" id="KW-1003">Cell membrane</keyword>
<keyword evidence="8" id="KW-0430">Lectin</keyword>
<dbReference type="Proteomes" id="UP001187192">
    <property type="component" value="Unassembled WGS sequence"/>
</dbReference>
<dbReference type="FunFam" id="1.10.510.10:FF:000060">
    <property type="entry name" value="G-type lectin S-receptor-like serine/threonine-protein kinase"/>
    <property type="match status" value="1"/>
</dbReference>
<dbReference type="Gene3D" id="2.90.10.10">
    <property type="entry name" value="Bulb-type lectin domain"/>
    <property type="match status" value="1"/>
</dbReference>
<dbReference type="SMART" id="SM00473">
    <property type="entry name" value="PAN_AP"/>
    <property type="match status" value="1"/>
</dbReference>
<evidence type="ECO:0000256" key="4">
    <source>
        <dbReference type="ARBA" id="ARBA00022536"/>
    </source>
</evidence>
<dbReference type="GO" id="GO:0048544">
    <property type="term" value="P:recognition of pollen"/>
    <property type="evidence" value="ECO:0007669"/>
    <property type="project" value="InterPro"/>
</dbReference>
<dbReference type="Pfam" id="PF08276">
    <property type="entry name" value="PAN_2"/>
    <property type="match status" value="1"/>
</dbReference>
<dbReference type="FunFam" id="3.30.200.20:FF:000330">
    <property type="entry name" value="G-type lectin S-receptor-like serine/threonine-protein kinase At4g03230"/>
    <property type="match status" value="1"/>
</dbReference>
<proteinExistence type="inferred from homology"/>
<dbReference type="Pfam" id="PF01453">
    <property type="entry name" value="B_lectin"/>
    <property type="match status" value="1"/>
</dbReference>
<dbReference type="InterPro" id="IPR017441">
    <property type="entry name" value="Protein_kinase_ATP_BS"/>
</dbReference>
<feature type="domain" description="Protein kinase" evidence="23">
    <location>
        <begin position="478"/>
        <end position="762"/>
    </location>
</feature>
<dbReference type="InterPro" id="IPR021820">
    <property type="entry name" value="S-locus_recpt_kinase_C"/>
</dbReference>
<comment type="caution">
    <text evidence="20">Lacks conserved residue(s) required for the propagation of feature annotation.</text>
</comment>
<keyword evidence="14" id="KW-1015">Disulfide bond</keyword>
<evidence type="ECO:0000256" key="12">
    <source>
        <dbReference type="ARBA" id="ARBA00022989"/>
    </source>
</evidence>
<comment type="similarity">
    <text evidence="19">Belongs to the protein kinase superfamily. Ser/Thr protein kinase family.</text>
</comment>
<keyword evidence="6" id="KW-0812">Transmembrane</keyword>
<evidence type="ECO:0000256" key="19">
    <source>
        <dbReference type="PIRNR" id="PIRNR000641"/>
    </source>
</evidence>
<dbReference type="FunFam" id="2.90.10.10:FF:000005">
    <property type="entry name" value="G-type lectin S-receptor-like serine/threonine-protein kinase"/>
    <property type="match status" value="1"/>
</dbReference>
<accession>A0AA88A7V6</accession>
<evidence type="ECO:0000256" key="3">
    <source>
        <dbReference type="ARBA" id="ARBA00022527"/>
    </source>
</evidence>
<evidence type="ECO:0000256" key="11">
    <source>
        <dbReference type="ARBA" id="ARBA00022840"/>
    </source>
</evidence>
<keyword evidence="15" id="KW-0675">Receptor</keyword>
<dbReference type="CDD" id="cd00028">
    <property type="entry name" value="B_lectin"/>
    <property type="match status" value="1"/>
</dbReference>
<dbReference type="PANTHER" id="PTHR27002">
    <property type="entry name" value="RECEPTOR-LIKE SERINE/THREONINE-PROTEIN KINASE SD1-8"/>
    <property type="match status" value="1"/>
</dbReference>
<evidence type="ECO:0000256" key="16">
    <source>
        <dbReference type="ARBA" id="ARBA00023180"/>
    </source>
</evidence>
<dbReference type="Pfam" id="PF07714">
    <property type="entry name" value="PK_Tyr_Ser-Thr"/>
    <property type="match status" value="1"/>
</dbReference>
<feature type="binding site" evidence="21">
    <location>
        <position position="506"/>
    </location>
    <ligand>
        <name>ATP</name>
        <dbReference type="ChEBI" id="CHEBI:30616"/>
    </ligand>
</feature>
<comment type="catalytic activity">
    <reaction evidence="17 19">
        <text>L-threonyl-[protein] + ATP = O-phospho-L-threonyl-[protein] + ADP + H(+)</text>
        <dbReference type="Rhea" id="RHEA:46608"/>
        <dbReference type="Rhea" id="RHEA-COMP:11060"/>
        <dbReference type="Rhea" id="RHEA-COMP:11605"/>
        <dbReference type="ChEBI" id="CHEBI:15378"/>
        <dbReference type="ChEBI" id="CHEBI:30013"/>
        <dbReference type="ChEBI" id="CHEBI:30616"/>
        <dbReference type="ChEBI" id="CHEBI:61977"/>
        <dbReference type="ChEBI" id="CHEBI:456216"/>
        <dbReference type="EC" id="2.7.11.1"/>
    </reaction>
</comment>
<dbReference type="GO" id="GO:0005886">
    <property type="term" value="C:plasma membrane"/>
    <property type="evidence" value="ECO:0007669"/>
    <property type="project" value="UniProtKB-SubCell"/>
</dbReference>
<evidence type="ECO:0000259" key="23">
    <source>
        <dbReference type="PROSITE" id="PS50011"/>
    </source>
</evidence>
<keyword evidence="9 19" id="KW-0547">Nucleotide-binding</keyword>
<dbReference type="GO" id="GO:0005524">
    <property type="term" value="F:ATP binding"/>
    <property type="evidence" value="ECO:0007669"/>
    <property type="project" value="UniProtKB-UniRule"/>
</dbReference>
<dbReference type="AlphaFoldDB" id="A0AA88A7V6"/>
<evidence type="ECO:0000256" key="22">
    <source>
        <dbReference type="SAM" id="SignalP"/>
    </source>
</evidence>
<dbReference type="PROSITE" id="PS50948">
    <property type="entry name" value="PAN"/>
    <property type="match status" value="1"/>
</dbReference>
<feature type="domain" description="EGF-like" evidence="24">
    <location>
        <begin position="283"/>
        <end position="321"/>
    </location>
</feature>
<evidence type="ECO:0000256" key="13">
    <source>
        <dbReference type="ARBA" id="ARBA00023136"/>
    </source>
</evidence>
<dbReference type="PIRSF" id="PIRSF000641">
    <property type="entry name" value="SRK"/>
    <property type="match status" value="1"/>
</dbReference>
<dbReference type="PROSITE" id="PS50011">
    <property type="entry name" value="PROTEIN_KINASE_DOM"/>
    <property type="match status" value="1"/>
</dbReference>
<keyword evidence="12" id="KW-1133">Transmembrane helix</keyword>
<keyword evidence="11 19" id="KW-0067">ATP-binding</keyword>
<evidence type="ECO:0000259" key="26">
    <source>
        <dbReference type="PROSITE" id="PS50948"/>
    </source>
</evidence>
<evidence type="ECO:0000256" key="21">
    <source>
        <dbReference type="PROSITE-ProRule" id="PRU10141"/>
    </source>
</evidence>
<evidence type="ECO:0000256" key="17">
    <source>
        <dbReference type="ARBA" id="ARBA00047899"/>
    </source>
</evidence>
<dbReference type="CDD" id="cd00054">
    <property type="entry name" value="EGF_CA"/>
    <property type="match status" value="1"/>
</dbReference>
<organism evidence="27 28">
    <name type="scientific">Ficus carica</name>
    <name type="common">Common fig</name>
    <dbReference type="NCBI Taxonomy" id="3494"/>
    <lineage>
        <taxon>Eukaryota</taxon>
        <taxon>Viridiplantae</taxon>
        <taxon>Streptophyta</taxon>
        <taxon>Embryophyta</taxon>
        <taxon>Tracheophyta</taxon>
        <taxon>Spermatophyta</taxon>
        <taxon>Magnoliopsida</taxon>
        <taxon>eudicotyledons</taxon>
        <taxon>Gunneridae</taxon>
        <taxon>Pentapetalae</taxon>
        <taxon>rosids</taxon>
        <taxon>fabids</taxon>
        <taxon>Rosales</taxon>
        <taxon>Moraceae</taxon>
        <taxon>Ficeae</taxon>
        <taxon>Ficus</taxon>
    </lineage>
</organism>
<reference evidence="27" key="1">
    <citation type="submission" date="2023-07" db="EMBL/GenBank/DDBJ databases">
        <title>draft genome sequence of fig (Ficus carica).</title>
        <authorList>
            <person name="Takahashi T."/>
            <person name="Nishimura K."/>
        </authorList>
    </citation>
    <scope>NUCLEOTIDE SEQUENCE</scope>
</reference>
<evidence type="ECO:0000256" key="2">
    <source>
        <dbReference type="ARBA" id="ARBA00022475"/>
    </source>
</evidence>
<keyword evidence="10 19" id="KW-0418">Kinase</keyword>
<dbReference type="PROSITE" id="PS50927">
    <property type="entry name" value="BULB_LECTIN"/>
    <property type="match status" value="1"/>
</dbReference>
<dbReference type="InterPro" id="IPR008271">
    <property type="entry name" value="Ser/Thr_kinase_AS"/>
</dbReference>
<keyword evidence="3 19" id="KW-0723">Serine/threonine-protein kinase</keyword>
<sequence length="794" mass="88223">MSSLVAFLNSLLILLILPCTSSLDSITSNHPIRDGDVLVSGRQTFALGFFSPGNSRYRYVGIWYHRVPEKTVVWVANRDNPINGTSGILTIDSHGGLVIYGENRKSPIWSANVSVSLANSSVAKLLDVGNLVLYGNDRSQSVLWQSFDHPTHTLLPFMKLGLDRKSGLDRFLTSWRSMDDPGTGNCSLRIDPSGHPQVVLYKNGAPKWRGGPWTGSRLSGVPEMTPNFIFNISFVDNQDEVFITYGILNDTIFSRMVIDEAGAIHRSTWHDQVRQWVEFWSAPRDLCDEYKQCGANGNCDPSTANKFECTCLPGFEPTSPREWYLRDGSGGCARKKGAGTCGSGEGFVKLTQVKVPDTSKTRVEMNLSLEACGQECLRNCSCTAYTSADDRGGGTGCLTWYGDLVDTRTYSNAGQDLHVRVDAITLVKEQKNMSLFMSVTTSPNHSEASLKNELDDSRRGTELLFLDLNTVAAATDSFSFHNKLGEGGFGSVYKGMTKGGKEIAVKRLSKHSGQGVEEFKNEIMLIAKLQHRNLVRLLGCCIEGEEKILIYEYMPNKSLDYFIFDEERRKLLDWRKRFDIICGVARGMLYLHQDSRLRIIHRDLKVSNVLLDAAMNPKIADFGMARFFGGDQIEANTNRVVGTYGYMAPEYAMQGRFSIKSDVFSFGVLLMEIITGKKNTSYYHEDPDTNLVGHVWDLWREGKALEIMDSCLDESFAGEALRCTGIGLLCLQEFAEDRPTMSAVVFMLGNDSALPTPKQPAFVFKRSTYTSGDRSTSEGANSINDVTCSIVEAR</sequence>